<evidence type="ECO:0000256" key="13">
    <source>
        <dbReference type="RuleBase" id="RU003346"/>
    </source>
</evidence>
<feature type="transmembrane region" description="Helical" evidence="14">
    <location>
        <begin position="124"/>
        <end position="148"/>
    </location>
</feature>
<feature type="transmembrane region" description="Helical" evidence="14">
    <location>
        <begin position="68"/>
        <end position="88"/>
    </location>
</feature>
<dbReference type="AlphaFoldDB" id="A0AAD4GTQ1"/>
<reference evidence="16" key="1">
    <citation type="journal article" date="2019" name="Beilstein J. Org. Chem.">
        <title>Nanangenines: drimane sesquiterpenoids as the dominant metabolite cohort of a novel Australian fungus, Aspergillus nanangensis.</title>
        <authorList>
            <person name="Lacey H.J."/>
            <person name="Gilchrist C.L.M."/>
            <person name="Crombie A."/>
            <person name="Kalaitzis J.A."/>
            <person name="Vuong D."/>
            <person name="Rutledge P.J."/>
            <person name="Turner P."/>
            <person name="Pitt J.I."/>
            <person name="Lacey E."/>
            <person name="Chooi Y.H."/>
            <person name="Piggott A.M."/>
        </authorList>
    </citation>
    <scope>NUCLEOTIDE SEQUENCE</scope>
    <source>
        <strain evidence="16">MST-FP2251</strain>
    </source>
</reference>
<sequence>MSIFTVIEDRPTPQQVYNWRVWMLAIVTSCASLMIGYDSAFIGQTIELDSFRSEFHFDQWDEAEQNRVIANIICLYQAGAFFGALLAYPMGYFLGRRWGLWITAIVFTFGAGIMMGANGERGLAIMYFGRVLAGLGVGSGSNLTPIYISELSPPAIRGRLVGIYDLGWQLGGMVGFWINFGVSDTLPEGYKQWIIPFAVQLIPSGLLLIGCSFFIRESPRWLFSRGRREEAMQSLCWIRQLPESDVYIMEEVAAINGALEDQNAKIGMGFWKPFQAAGTNPAVMWRLFIGSSLFFWQNGTGVNAINYYNHTVFKSMGITGSLNQIMSGIFGVIKSTGTIAWLWFLIDHVGRRPLLIWGGVGGSVCLWIIGAYVKIKNPAENETSELDGAGIMAIFFFYLYTLFYSPSWNGTPWVLNSEMFDANIRSLAQALAAASLWLWTFIVSRFTPQMFATMGYGVYFFFASLMIASSIFVFFLIPETKSVPLEAMDSLFKTKPVWRAHGRIMQELQEANERPRVDLQELNECDDKPREEFVERV</sequence>
<proteinExistence type="inferred from homology"/>
<dbReference type="SUPFAM" id="SSF103473">
    <property type="entry name" value="MFS general substrate transporter"/>
    <property type="match status" value="1"/>
</dbReference>
<evidence type="ECO:0000256" key="4">
    <source>
        <dbReference type="ARBA" id="ARBA00022475"/>
    </source>
</evidence>
<dbReference type="NCBIfam" id="TIGR00879">
    <property type="entry name" value="SP"/>
    <property type="match status" value="1"/>
</dbReference>
<protein>
    <recommendedName>
        <fullName evidence="12">Quinate transporter</fullName>
    </recommendedName>
</protein>
<dbReference type="InterPro" id="IPR036259">
    <property type="entry name" value="MFS_trans_sf"/>
</dbReference>
<feature type="transmembrane region" description="Helical" evidence="14">
    <location>
        <begin position="424"/>
        <end position="444"/>
    </location>
</feature>
<dbReference type="InterPro" id="IPR050360">
    <property type="entry name" value="MFS_Sugar_Transporters"/>
</dbReference>
<feature type="transmembrane region" description="Helical" evidence="14">
    <location>
        <begin position="193"/>
        <end position="215"/>
    </location>
</feature>
<feature type="transmembrane region" description="Helical" evidence="14">
    <location>
        <begin position="456"/>
        <end position="477"/>
    </location>
</feature>
<dbReference type="PROSITE" id="PS00217">
    <property type="entry name" value="SUGAR_TRANSPORT_2"/>
    <property type="match status" value="1"/>
</dbReference>
<keyword evidence="17" id="KW-1185">Reference proteome</keyword>
<evidence type="ECO:0000256" key="9">
    <source>
        <dbReference type="ARBA" id="ARBA00023136"/>
    </source>
</evidence>
<feature type="transmembrane region" description="Helical" evidence="14">
    <location>
        <begin position="100"/>
        <end position="118"/>
    </location>
</feature>
<evidence type="ECO:0000256" key="8">
    <source>
        <dbReference type="ARBA" id="ARBA00022989"/>
    </source>
</evidence>
<evidence type="ECO:0000256" key="12">
    <source>
        <dbReference type="ARBA" id="ARBA00043213"/>
    </source>
</evidence>
<dbReference type="Gene3D" id="1.20.1250.20">
    <property type="entry name" value="MFS general substrate transporter like domains"/>
    <property type="match status" value="1"/>
</dbReference>
<evidence type="ECO:0000256" key="5">
    <source>
        <dbReference type="ARBA" id="ARBA00022692"/>
    </source>
</evidence>
<dbReference type="PANTHER" id="PTHR48022:SF34">
    <property type="entry name" value="MAJOR FACILITATOR SUPERFAMILY (MFS) PROFILE DOMAIN-CONTAINING PROTEIN-RELATED"/>
    <property type="match status" value="1"/>
</dbReference>
<dbReference type="InterPro" id="IPR005828">
    <property type="entry name" value="MFS_sugar_transport-like"/>
</dbReference>
<evidence type="ECO:0000256" key="1">
    <source>
        <dbReference type="ARBA" id="ARBA00004651"/>
    </source>
</evidence>
<dbReference type="GO" id="GO:0005351">
    <property type="term" value="F:carbohydrate:proton symporter activity"/>
    <property type="evidence" value="ECO:0007669"/>
    <property type="project" value="TreeGrafter"/>
</dbReference>
<comment type="function">
    <text evidence="10">Integral membrane transporter that imports quinic acid to be catabolized as a carbon source.</text>
</comment>
<feature type="transmembrane region" description="Helical" evidence="14">
    <location>
        <begin position="352"/>
        <end position="373"/>
    </location>
</feature>
<dbReference type="InterPro" id="IPR003663">
    <property type="entry name" value="Sugar/inositol_transpt"/>
</dbReference>
<organism evidence="16 17">
    <name type="scientific">Aspergillus nanangensis</name>
    <dbReference type="NCBI Taxonomy" id="2582783"/>
    <lineage>
        <taxon>Eukaryota</taxon>
        <taxon>Fungi</taxon>
        <taxon>Dikarya</taxon>
        <taxon>Ascomycota</taxon>
        <taxon>Pezizomycotina</taxon>
        <taxon>Eurotiomycetes</taxon>
        <taxon>Eurotiomycetidae</taxon>
        <taxon>Eurotiales</taxon>
        <taxon>Aspergillaceae</taxon>
        <taxon>Aspergillus</taxon>
        <taxon>Aspergillus subgen. Circumdati</taxon>
    </lineage>
</organism>
<gene>
    <name evidence="16" type="ORF">FE257_008235</name>
</gene>
<comment type="caution">
    <text evidence="16">The sequence shown here is derived from an EMBL/GenBank/DDBJ whole genome shotgun (WGS) entry which is preliminary data.</text>
</comment>
<evidence type="ECO:0000256" key="7">
    <source>
        <dbReference type="ARBA" id="ARBA00022911"/>
    </source>
</evidence>
<dbReference type="PRINTS" id="PR00171">
    <property type="entry name" value="SUGRTRNSPORT"/>
</dbReference>
<feature type="transmembrane region" description="Helical" evidence="14">
    <location>
        <begin position="160"/>
        <end position="181"/>
    </location>
</feature>
<keyword evidence="6" id="KW-0832">Ubl conjugation</keyword>
<dbReference type="PROSITE" id="PS50850">
    <property type="entry name" value="MFS"/>
    <property type="match status" value="1"/>
</dbReference>
<evidence type="ECO:0000256" key="2">
    <source>
        <dbReference type="ARBA" id="ARBA00010992"/>
    </source>
</evidence>
<comment type="subunit">
    <text evidence="11">Interacts with creB.</text>
</comment>
<evidence type="ECO:0000313" key="17">
    <source>
        <dbReference type="Proteomes" id="UP001194746"/>
    </source>
</evidence>
<keyword evidence="5 14" id="KW-0812">Transmembrane</keyword>
<keyword evidence="7" id="KW-0672">Quinate metabolism</keyword>
<comment type="similarity">
    <text evidence="2 13">Belongs to the major facilitator superfamily. Sugar transporter (TC 2.A.1.1) family.</text>
</comment>
<feature type="transmembrane region" description="Helical" evidence="14">
    <location>
        <begin position="21"/>
        <end position="42"/>
    </location>
</feature>
<accession>A0AAD4GTQ1</accession>
<name>A0AAD4GTQ1_ASPNN</name>
<feature type="domain" description="Major facilitator superfamily (MFS) profile" evidence="15">
    <location>
        <begin position="24"/>
        <end position="481"/>
    </location>
</feature>
<evidence type="ECO:0000256" key="3">
    <source>
        <dbReference type="ARBA" id="ARBA00022448"/>
    </source>
</evidence>
<dbReference type="InterPro" id="IPR005829">
    <property type="entry name" value="Sugar_transporter_CS"/>
</dbReference>
<dbReference type="InterPro" id="IPR020846">
    <property type="entry name" value="MFS_dom"/>
</dbReference>
<keyword evidence="9 14" id="KW-0472">Membrane</keyword>
<evidence type="ECO:0000259" key="15">
    <source>
        <dbReference type="PROSITE" id="PS50850"/>
    </source>
</evidence>
<evidence type="ECO:0000256" key="10">
    <source>
        <dbReference type="ARBA" id="ARBA00037560"/>
    </source>
</evidence>
<dbReference type="GO" id="GO:0005886">
    <property type="term" value="C:plasma membrane"/>
    <property type="evidence" value="ECO:0007669"/>
    <property type="project" value="UniProtKB-SubCell"/>
</dbReference>
<reference evidence="16" key="2">
    <citation type="submission" date="2020-02" db="EMBL/GenBank/DDBJ databases">
        <authorList>
            <person name="Gilchrist C.L.M."/>
            <person name="Chooi Y.-H."/>
        </authorList>
    </citation>
    <scope>NUCLEOTIDE SEQUENCE</scope>
    <source>
        <strain evidence="16">MST-FP2251</strain>
    </source>
</reference>
<comment type="subcellular location">
    <subcellularLocation>
        <location evidence="1">Cell membrane</location>
        <topology evidence="1">Multi-pass membrane protein</topology>
    </subcellularLocation>
</comment>
<dbReference type="EMBL" id="VCAU01000042">
    <property type="protein sequence ID" value="KAF9888866.1"/>
    <property type="molecule type" value="Genomic_DNA"/>
</dbReference>
<feature type="transmembrane region" description="Helical" evidence="14">
    <location>
        <begin position="385"/>
        <end position="404"/>
    </location>
</feature>
<evidence type="ECO:0000256" key="11">
    <source>
        <dbReference type="ARBA" id="ARBA00038682"/>
    </source>
</evidence>
<dbReference type="Pfam" id="PF00083">
    <property type="entry name" value="Sugar_tr"/>
    <property type="match status" value="1"/>
</dbReference>
<evidence type="ECO:0000256" key="6">
    <source>
        <dbReference type="ARBA" id="ARBA00022843"/>
    </source>
</evidence>
<evidence type="ECO:0000313" key="16">
    <source>
        <dbReference type="EMBL" id="KAF9888866.1"/>
    </source>
</evidence>
<feature type="transmembrane region" description="Helical" evidence="14">
    <location>
        <begin position="325"/>
        <end position="346"/>
    </location>
</feature>
<keyword evidence="3 13" id="KW-0813">Transport</keyword>
<dbReference type="PANTHER" id="PTHR48022">
    <property type="entry name" value="PLASTIDIC GLUCOSE TRANSPORTER 4"/>
    <property type="match status" value="1"/>
</dbReference>
<dbReference type="Proteomes" id="UP001194746">
    <property type="component" value="Unassembled WGS sequence"/>
</dbReference>
<keyword evidence="4" id="KW-1003">Cell membrane</keyword>
<keyword evidence="8 14" id="KW-1133">Transmembrane helix</keyword>
<dbReference type="FunFam" id="1.20.1250.20:FF:000026">
    <property type="entry name" value="MFS quinate transporter QutD"/>
    <property type="match status" value="1"/>
</dbReference>
<evidence type="ECO:0000256" key="14">
    <source>
        <dbReference type="SAM" id="Phobius"/>
    </source>
</evidence>